<name>A0AAJ0CA92_9HYPO</name>
<sequence length="135" mass="15661">MTTLQVKKPIILTGVVNWLEWLDYIGSKLELATWNAIRSGDQSFLLAEPRKPLLIDFNPAATIEANLNTTQARAYKNARSHYKEDLEAYDKQQKQLIKAREAIYSSVDERLCRYLEWNNDVYHWMKVLTGAISVE</sequence>
<evidence type="ECO:0000313" key="1">
    <source>
        <dbReference type="EMBL" id="KAK2589389.1"/>
    </source>
</evidence>
<dbReference type="EMBL" id="JASWJB010000753">
    <property type="protein sequence ID" value="KAK2589389.1"/>
    <property type="molecule type" value="Genomic_DNA"/>
</dbReference>
<protein>
    <submittedName>
        <fullName evidence="1">Uncharacterized protein</fullName>
    </submittedName>
</protein>
<organism evidence="1 2">
    <name type="scientific">Conoideocrella luteorostrata</name>
    <dbReference type="NCBI Taxonomy" id="1105319"/>
    <lineage>
        <taxon>Eukaryota</taxon>
        <taxon>Fungi</taxon>
        <taxon>Dikarya</taxon>
        <taxon>Ascomycota</taxon>
        <taxon>Pezizomycotina</taxon>
        <taxon>Sordariomycetes</taxon>
        <taxon>Hypocreomycetidae</taxon>
        <taxon>Hypocreales</taxon>
        <taxon>Clavicipitaceae</taxon>
        <taxon>Conoideocrella</taxon>
    </lineage>
</organism>
<proteinExistence type="predicted"/>
<gene>
    <name evidence="1" type="ORF">QQS21_012935</name>
</gene>
<dbReference type="AlphaFoldDB" id="A0AAJ0CA92"/>
<accession>A0AAJ0CA92</accession>
<evidence type="ECO:0000313" key="2">
    <source>
        <dbReference type="Proteomes" id="UP001251528"/>
    </source>
</evidence>
<comment type="caution">
    <text evidence="1">The sequence shown here is derived from an EMBL/GenBank/DDBJ whole genome shotgun (WGS) entry which is preliminary data.</text>
</comment>
<dbReference type="Proteomes" id="UP001251528">
    <property type="component" value="Unassembled WGS sequence"/>
</dbReference>
<keyword evidence="2" id="KW-1185">Reference proteome</keyword>
<reference evidence="1" key="1">
    <citation type="submission" date="2023-06" db="EMBL/GenBank/DDBJ databases">
        <title>Conoideocrella luteorostrata (Hypocreales: Clavicipitaceae), a potential biocontrol fungus for elongate hemlock scale in United States Christmas tree production areas.</title>
        <authorList>
            <person name="Barrett H."/>
            <person name="Lovett B."/>
            <person name="Macias A.M."/>
            <person name="Stajich J.E."/>
            <person name="Kasson M.T."/>
        </authorList>
    </citation>
    <scope>NUCLEOTIDE SEQUENCE</scope>
    <source>
        <strain evidence="1">ARSEF 14590</strain>
    </source>
</reference>